<evidence type="ECO:0000313" key="4">
    <source>
        <dbReference type="Proteomes" id="UP000521676"/>
    </source>
</evidence>
<evidence type="ECO:0000313" key="2">
    <source>
        <dbReference type="EMBL" id="NWJ47420.1"/>
    </source>
</evidence>
<name>A0A8T7M5L2_9CHLR</name>
<keyword evidence="5" id="KW-1185">Reference proteome</keyword>
<feature type="domain" description="Schlafen AlbA-2" evidence="1">
    <location>
        <begin position="14"/>
        <end position="127"/>
    </location>
</feature>
<dbReference type="InterPro" id="IPR007421">
    <property type="entry name" value="Schlafen_AlbA_2_dom"/>
</dbReference>
<dbReference type="AlphaFoldDB" id="A0A8T7M5L2"/>
<gene>
    <name evidence="2" type="ORF">HXX08_16295</name>
    <name evidence="3" type="ORF">OZ401_002940</name>
</gene>
<reference evidence="2 4" key="1">
    <citation type="submission" date="2020-06" db="EMBL/GenBank/DDBJ databases">
        <title>Anoxygenic phototrophic Chloroflexota member uses a Type I reaction center.</title>
        <authorList>
            <person name="Tsuji J.M."/>
            <person name="Shaw N.A."/>
            <person name="Nagashima S."/>
            <person name="Venkiteswaran J."/>
            <person name="Schiff S.L."/>
            <person name="Hanada S."/>
            <person name="Tank M."/>
            <person name="Neufeld J.D."/>
        </authorList>
    </citation>
    <scope>NUCLEOTIDE SEQUENCE [LARGE SCALE GENOMIC DNA]</scope>
    <source>
        <strain evidence="2">L227-S17</strain>
    </source>
</reference>
<dbReference type="Gene3D" id="1.10.10.10">
    <property type="entry name" value="Winged helix-like DNA-binding domain superfamily/Winged helix DNA-binding domain"/>
    <property type="match status" value="1"/>
</dbReference>
<dbReference type="Pfam" id="PF13749">
    <property type="entry name" value="HATPase_c_4"/>
    <property type="match status" value="1"/>
</dbReference>
<evidence type="ECO:0000313" key="3">
    <source>
        <dbReference type="EMBL" id="WJW69332.1"/>
    </source>
</evidence>
<reference evidence="3" key="2">
    <citation type="journal article" date="2024" name="Nature">
        <title>Anoxygenic phototroph of the Chloroflexota uses a type I reaction centre.</title>
        <authorList>
            <person name="Tsuji J.M."/>
            <person name="Shaw N.A."/>
            <person name="Nagashima S."/>
            <person name="Venkiteswaran J.J."/>
            <person name="Schiff S.L."/>
            <person name="Watanabe T."/>
            <person name="Fukui M."/>
            <person name="Hanada S."/>
            <person name="Tank M."/>
            <person name="Neufeld J.D."/>
        </authorList>
    </citation>
    <scope>NUCLEOTIDE SEQUENCE</scope>
    <source>
        <strain evidence="3">L227-S17</strain>
    </source>
</reference>
<sequence>MEREFLKELIRRGESQTTEFKIAAPRLPELAERICGLANGQGGYLVIGVEDGTWRVEGVKNPAQAIDLLLKAARSCKPILKFDPATPEVVELDGKMLVVATISPYRGQLFQAGGIFWIRRGTYTIPLELHEIGEYLGSAGVLDWETRPTDLASLDDLDLELVQSFLSHRAGRRTRESRITDIESFLLKSRCAVNVEGTLRPTHAGLLLFGKEPQEFLPQTEVVCVLYPDTLGLERYQDRQNLKGALARQIDQAEQFFLSNTRQAAIIEGFHRKDRFEYPMEALREAVVNAVVHRDYSLKSEKVRVFYYPDHIEVHSPGLLMPGITLEDLQQGRERSKPRNPLLANLLSEFPGGYMEYLGTGISFMINSMRQQGSPAPEFKLQNEFIVTFRKTAATAKETETPITPKENLTLEERLKKALEYVHAHGAITNGEYRKLTGVSEATALRDFEMLVAQGSLKIEGSKKGRRYTLN</sequence>
<dbReference type="EMBL" id="CP128400">
    <property type="protein sequence ID" value="WJW69332.1"/>
    <property type="molecule type" value="Genomic_DNA"/>
</dbReference>
<dbReference type="Pfam" id="PF04326">
    <property type="entry name" value="SLFN_AlbA_2"/>
    <property type="match status" value="1"/>
</dbReference>
<accession>A0A8T7M5L2</accession>
<dbReference type="EMBL" id="JACATZ010000003">
    <property type="protein sequence ID" value="NWJ47420.1"/>
    <property type="molecule type" value="Genomic_DNA"/>
</dbReference>
<dbReference type="RefSeq" id="WP_341471221.1">
    <property type="nucleotide sequence ID" value="NZ_CP128400.1"/>
</dbReference>
<dbReference type="PANTHER" id="PTHR30595">
    <property type="entry name" value="GLPR-RELATED TRANSCRIPTIONAL REPRESSOR"/>
    <property type="match status" value="1"/>
</dbReference>
<proteinExistence type="predicted"/>
<dbReference type="Proteomes" id="UP000521676">
    <property type="component" value="Unassembled WGS sequence"/>
</dbReference>
<dbReference type="PANTHER" id="PTHR30595:SF6">
    <property type="entry name" value="SCHLAFEN ALBA-2 DOMAIN-CONTAINING PROTEIN"/>
    <property type="match status" value="1"/>
</dbReference>
<dbReference type="InterPro" id="IPR038475">
    <property type="entry name" value="RecG_C_sf"/>
</dbReference>
<dbReference type="Gene3D" id="3.30.565.60">
    <property type="match status" value="1"/>
</dbReference>
<dbReference type="Gene3D" id="3.30.950.30">
    <property type="entry name" value="Schlafen, AAA domain"/>
    <property type="match status" value="1"/>
</dbReference>
<protein>
    <submittedName>
        <fullName evidence="2">DNA binding domain-containing protein</fullName>
    </submittedName>
    <submittedName>
        <fullName evidence="3">Helix-turn-helix domain-containing protein</fullName>
    </submittedName>
</protein>
<organism evidence="2 4">
    <name type="scientific">Candidatus Chlorohelix allophototropha</name>
    <dbReference type="NCBI Taxonomy" id="3003348"/>
    <lineage>
        <taxon>Bacteria</taxon>
        <taxon>Bacillati</taxon>
        <taxon>Chloroflexota</taxon>
        <taxon>Chloroflexia</taxon>
        <taxon>Candidatus Chloroheliales</taxon>
        <taxon>Candidatus Chloroheliaceae</taxon>
        <taxon>Candidatus Chlorohelix</taxon>
    </lineage>
</organism>
<evidence type="ECO:0000313" key="5">
    <source>
        <dbReference type="Proteomes" id="UP001431572"/>
    </source>
</evidence>
<dbReference type="InterPro" id="IPR038461">
    <property type="entry name" value="Schlafen_AlbA_2_dom_sf"/>
</dbReference>
<evidence type="ECO:0000259" key="1">
    <source>
        <dbReference type="Pfam" id="PF04326"/>
    </source>
</evidence>
<dbReference type="InterPro" id="IPR036388">
    <property type="entry name" value="WH-like_DNA-bd_sf"/>
</dbReference>
<dbReference type="Proteomes" id="UP001431572">
    <property type="component" value="Chromosome 2"/>
</dbReference>